<evidence type="ECO:0000256" key="1">
    <source>
        <dbReference type="SAM" id="Coils"/>
    </source>
</evidence>
<keyword evidence="1" id="KW-0175">Coiled coil</keyword>
<evidence type="ECO:0000313" key="2">
    <source>
        <dbReference type="EMBL" id="ODV58399.1"/>
    </source>
</evidence>
<keyword evidence="3" id="KW-1185">Reference proteome</keyword>
<dbReference type="Proteomes" id="UP000095038">
    <property type="component" value="Unassembled WGS sequence"/>
</dbReference>
<name>A0A1D2V9Z0_9ASCO</name>
<accession>A0A1D2V9Z0</accession>
<dbReference type="InParanoid" id="A0A1D2V9Z0"/>
<feature type="coiled-coil region" evidence="1">
    <location>
        <begin position="229"/>
        <end position="289"/>
    </location>
</feature>
<protein>
    <submittedName>
        <fullName evidence="2">Uncharacterized protein</fullName>
    </submittedName>
</protein>
<dbReference type="GeneID" id="30968415"/>
<dbReference type="RefSeq" id="XP_020044706.1">
    <property type="nucleotide sequence ID" value="XM_020194779.1"/>
</dbReference>
<evidence type="ECO:0000313" key="3">
    <source>
        <dbReference type="Proteomes" id="UP000095038"/>
    </source>
</evidence>
<dbReference type="OrthoDB" id="3976380at2759"/>
<sequence length="311" mass="35494">MSTLPLTYKYFLGGAAAGGFLAYSYQKTAQKTLVAQLRDEYDEKFSDVSKAAFNKARQATDSTKSALIHTKDYTADSLKSTINDARDSFKSTIDNSKEAIDSKVKDAKDTVDSTIEQSKDTVESKYNNAKDSVQSTYNDAKNTAEASYKDSKNAVEDKSQEVKSSWLSWTTSNKDDPELRKQELDKRLKHSLSGFGENAQFFAEEQFSDASDLLQKTKNKYYETKANTEDLINQQVEKAKEDFDSAKKELDSFTTHWYQFGRKVDENAKQKAQKQYEYAENVYNNAKYELDHFKNAVYKSADTFKNEYSKH</sequence>
<dbReference type="AlphaFoldDB" id="A0A1D2V9Z0"/>
<organism evidence="2 3">
    <name type="scientific">Ascoidea rubescens DSM 1968</name>
    <dbReference type="NCBI Taxonomy" id="1344418"/>
    <lineage>
        <taxon>Eukaryota</taxon>
        <taxon>Fungi</taxon>
        <taxon>Dikarya</taxon>
        <taxon>Ascomycota</taxon>
        <taxon>Saccharomycotina</taxon>
        <taxon>Saccharomycetes</taxon>
        <taxon>Ascoideaceae</taxon>
        <taxon>Ascoidea</taxon>
    </lineage>
</organism>
<reference evidence="3" key="1">
    <citation type="submission" date="2016-05" db="EMBL/GenBank/DDBJ databases">
        <title>Comparative genomics of biotechnologically important yeasts.</title>
        <authorList>
            <consortium name="DOE Joint Genome Institute"/>
            <person name="Riley R."/>
            <person name="Haridas S."/>
            <person name="Wolfe K.H."/>
            <person name="Lopes M.R."/>
            <person name="Hittinger C.T."/>
            <person name="Goker M."/>
            <person name="Salamov A."/>
            <person name="Wisecaver J."/>
            <person name="Long T.M."/>
            <person name="Aerts A.L."/>
            <person name="Barry K."/>
            <person name="Choi C."/>
            <person name="Clum A."/>
            <person name="Coughlan A.Y."/>
            <person name="Deshpande S."/>
            <person name="Douglass A.P."/>
            <person name="Hanson S.J."/>
            <person name="Klenk H.-P."/>
            <person name="Labutti K."/>
            <person name="Lapidus A."/>
            <person name="Lindquist E."/>
            <person name="Lipzen A."/>
            <person name="Meier-Kolthoff J.P."/>
            <person name="Ohm R.A."/>
            <person name="Otillar R.P."/>
            <person name="Pangilinan J."/>
            <person name="Peng Y."/>
            <person name="Rokas A."/>
            <person name="Rosa C.A."/>
            <person name="Scheuner C."/>
            <person name="Sibirny A.A."/>
            <person name="Slot J.C."/>
            <person name="Stielow J.B."/>
            <person name="Sun H."/>
            <person name="Kurtzman C.P."/>
            <person name="Blackwell M."/>
            <person name="Grigoriev I.V."/>
            <person name="Jeffries T.W."/>
        </authorList>
    </citation>
    <scope>NUCLEOTIDE SEQUENCE [LARGE SCALE GENOMIC DNA]</scope>
    <source>
        <strain evidence="3">DSM 1968</strain>
    </source>
</reference>
<gene>
    <name evidence="2" type="ORF">ASCRUDRAFT_82781</name>
</gene>
<dbReference type="Gene3D" id="1.20.120.20">
    <property type="entry name" value="Apolipoprotein"/>
    <property type="match status" value="1"/>
</dbReference>
<dbReference type="EMBL" id="KV454492">
    <property type="protein sequence ID" value="ODV58399.1"/>
    <property type="molecule type" value="Genomic_DNA"/>
</dbReference>
<proteinExistence type="predicted"/>